<protein>
    <submittedName>
        <fullName evidence="1">Uncharacterized protein</fullName>
    </submittedName>
</protein>
<accession>A0A2C9DZ25</accession>
<dbReference type="AlphaFoldDB" id="A0A2C9DZ25"/>
<name>A0A2C9DZ25_UREP2</name>
<dbReference type="Proteomes" id="UP000002162">
    <property type="component" value="Chromosome"/>
</dbReference>
<dbReference type="KEGG" id="upa:UPA3_0158"/>
<dbReference type="EMBL" id="CP000942">
    <property type="protein sequence ID" value="ACA33218.1"/>
    <property type="molecule type" value="Genomic_DNA"/>
</dbReference>
<evidence type="ECO:0000313" key="1">
    <source>
        <dbReference type="EMBL" id="ACA33218.1"/>
    </source>
</evidence>
<proteinExistence type="predicted"/>
<evidence type="ECO:0000313" key="2">
    <source>
        <dbReference type="Proteomes" id="UP000002162"/>
    </source>
</evidence>
<sequence length="73" mass="8798">MCDECQAIINYYVVQIEQLCNEIVKTRKRVEPYKKLGKLFFEIIQNDLFEAIAEEVFRIDEKPKRKTNKRVCK</sequence>
<gene>
    <name evidence="1" type="ordered locus">UPA3_0158</name>
</gene>
<reference evidence="1 2" key="1">
    <citation type="submission" date="2008-02" db="EMBL/GenBank/DDBJ databases">
        <title>Genome sequence of Ureaplasma parvum serovar 3.</title>
        <authorList>
            <person name="Methe B.A."/>
            <person name="Glass J."/>
            <person name="Waites K."/>
            <person name="Shrivastava S."/>
        </authorList>
    </citation>
    <scope>NUCLEOTIDE SEQUENCE [LARGE SCALE GENOMIC DNA]</scope>
    <source>
        <strain evidence="2">ATCC 27815 / 27 / NCTC 11736</strain>
    </source>
</reference>
<dbReference type="HOGENOM" id="CLU_2703784_0_0_14"/>
<organism evidence="1 2">
    <name type="scientific">Ureaplasma parvum serovar 3 (strain ATCC 27815 / 27 / NCTC 11736)</name>
    <dbReference type="NCBI Taxonomy" id="505682"/>
    <lineage>
        <taxon>Bacteria</taxon>
        <taxon>Bacillati</taxon>
        <taxon>Mycoplasmatota</taxon>
        <taxon>Mycoplasmoidales</taxon>
        <taxon>Mycoplasmoidaceae</taxon>
        <taxon>Ureaplasma</taxon>
    </lineage>
</organism>